<keyword evidence="8 10" id="KW-0934">Plastid</keyword>
<evidence type="ECO:0000313" key="10">
    <source>
        <dbReference type="EMBL" id="AIN75520.1"/>
    </source>
</evidence>
<dbReference type="InterPro" id="IPR005704">
    <property type="entry name" value="Ribosomal_uS3_bac-typ"/>
</dbReference>
<dbReference type="PANTHER" id="PTHR11760:SF19">
    <property type="entry name" value="SMALL RIBOSOMAL SUBUNIT PROTEIN US3C"/>
    <property type="match status" value="1"/>
</dbReference>
<organism evidence="10">
    <name type="scientific">Campanula americana</name>
    <dbReference type="NCBI Taxonomy" id="239430"/>
    <lineage>
        <taxon>Eukaryota</taxon>
        <taxon>Viridiplantae</taxon>
        <taxon>Streptophyta</taxon>
        <taxon>Embryophyta</taxon>
        <taxon>Tracheophyta</taxon>
        <taxon>Spermatophyta</taxon>
        <taxon>Magnoliopsida</taxon>
        <taxon>eudicotyledons</taxon>
        <taxon>Gunneridae</taxon>
        <taxon>Pentapetalae</taxon>
        <taxon>asterids</taxon>
        <taxon>campanulids</taxon>
        <taxon>Asterales</taxon>
        <taxon>Campanulaceae</taxon>
        <taxon>Campanula</taxon>
    </lineage>
</organism>
<comment type="subcellular location">
    <subcellularLocation>
        <location evidence="6 8">Plastid</location>
        <location evidence="6 8">Chloroplast</location>
    </subcellularLocation>
</comment>
<evidence type="ECO:0000259" key="9">
    <source>
        <dbReference type="Pfam" id="PF00189"/>
    </source>
</evidence>
<comment type="subunit">
    <text evidence="6 8">Part of the 30S ribosomal subunit.</text>
</comment>
<comment type="similarity">
    <text evidence="1 6 7">Belongs to the universal ribosomal protein uS3 family.</text>
</comment>
<dbReference type="InterPro" id="IPR009019">
    <property type="entry name" value="KH_sf_prok-type"/>
</dbReference>
<dbReference type="Gene3D" id="3.30.300.20">
    <property type="match status" value="1"/>
</dbReference>
<dbReference type="InterPro" id="IPR057258">
    <property type="entry name" value="Ribosomal_uS3"/>
</dbReference>
<keyword evidence="2" id="KW-0694">RNA-binding</keyword>
<evidence type="ECO:0000256" key="4">
    <source>
        <dbReference type="ARBA" id="ARBA00023274"/>
    </source>
</evidence>
<dbReference type="EMBL" id="KJ920499">
    <property type="protein sequence ID" value="AIN75520.1"/>
    <property type="molecule type" value="Genomic_DNA"/>
</dbReference>
<accession>A0A088QD44</accession>
<dbReference type="Gene3D" id="3.30.1140.32">
    <property type="entry name" value="Ribosomal protein S3, C-terminal domain"/>
    <property type="match status" value="1"/>
</dbReference>
<dbReference type="NCBIfam" id="TIGR01009">
    <property type="entry name" value="rpsC_bact"/>
    <property type="match status" value="1"/>
</dbReference>
<sequence length="291" mass="34386">MGQKINPLGFRLGTTQSHHSLWFAKPKNYIKELQDDEKIRDYIKNYIQKNMLFSVRALIRIEIEKYFDLTDIKIYIIPTPVFKEHYQQEGKNLQPNLQKKFASVNEKYDETTLKLIYYRQKRKNLQLNLEKKIDSVNEKYNNKTPKRIYVLRKMNLTLKLIKKNHYSHPNILAEFIFAQLQARIPFRKIMKRAIELAKAANTQGIRVQIAGRIGGNDIARVEWLRDGRVPLQTIQAKIDYCCYPIRTIYGVLGIKIWIFIEENNKPFSSLLFGEKLKKEKPISSFSSESKK</sequence>
<dbReference type="SUPFAM" id="SSF54821">
    <property type="entry name" value="Ribosomal protein S3 C-terminal domain"/>
    <property type="match status" value="1"/>
</dbReference>
<dbReference type="GO" id="GO:0022627">
    <property type="term" value="C:cytosolic small ribosomal subunit"/>
    <property type="evidence" value="ECO:0007669"/>
    <property type="project" value="TreeGrafter"/>
</dbReference>
<dbReference type="GO" id="GO:0009507">
    <property type="term" value="C:chloroplast"/>
    <property type="evidence" value="ECO:0007669"/>
    <property type="project" value="UniProtKB-SubCell"/>
</dbReference>
<keyword evidence="4 6" id="KW-0687">Ribonucleoprotein</keyword>
<dbReference type="CDD" id="cd02412">
    <property type="entry name" value="KH-II_30S_S3"/>
    <property type="match status" value="1"/>
</dbReference>
<dbReference type="InterPro" id="IPR018280">
    <property type="entry name" value="Ribosomal_uS3_CS"/>
</dbReference>
<evidence type="ECO:0000256" key="2">
    <source>
        <dbReference type="ARBA" id="ARBA00022884"/>
    </source>
</evidence>
<dbReference type="InterPro" id="IPR036419">
    <property type="entry name" value="Ribosomal_S3_C_sf"/>
</dbReference>
<evidence type="ECO:0000256" key="8">
    <source>
        <dbReference type="RuleBase" id="RU003626"/>
    </source>
</evidence>
<evidence type="ECO:0000256" key="7">
    <source>
        <dbReference type="RuleBase" id="RU003624"/>
    </source>
</evidence>
<feature type="domain" description="Small ribosomal subunit protein uS3 C-terminal" evidence="9">
    <location>
        <begin position="177"/>
        <end position="258"/>
    </location>
</feature>
<reference evidence="10" key="1">
    <citation type="journal article" date="2014" name="BMC Evol. Biol.">
        <title>Correlation between sequence divergence and polymorphism reveals similar evolutionary mechanisms acting across multiple timescales in a rapidly evolving plastid genome.</title>
        <authorList>
            <person name="Barnard-Kubow K.B."/>
            <person name="Sloan D.B."/>
            <person name="Galloway L.F."/>
        </authorList>
    </citation>
    <scope>NUCLEOTIDE SEQUENCE</scope>
</reference>
<dbReference type="AlphaFoldDB" id="A0A088QD44"/>
<dbReference type="GO" id="GO:0003723">
    <property type="term" value="F:RNA binding"/>
    <property type="evidence" value="ECO:0007669"/>
    <property type="project" value="UniProtKB-KW"/>
</dbReference>
<protein>
    <recommendedName>
        <fullName evidence="5 6">Small ribosomal subunit protein uS3c</fullName>
    </recommendedName>
</protein>
<dbReference type="GO" id="GO:0003735">
    <property type="term" value="F:structural constituent of ribosome"/>
    <property type="evidence" value="ECO:0007669"/>
    <property type="project" value="InterPro"/>
</dbReference>
<evidence type="ECO:0000256" key="6">
    <source>
        <dbReference type="HAMAP-Rule" id="MF_01309"/>
    </source>
</evidence>
<evidence type="ECO:0000256" key="5">
    <source>
        <dbReference type="ARBA" id="ARBA00035154"/>
    </source>
</evidence>
<dbReference type="PANTHER" id="PTHR11760">
    <property type="entry name" value="30S/40S RIBOSOMAL PROTEIN S3"/>
    <property type="match status" value="1"/>
</dbReference>
<dbReference type="InterPro" id="IPR015946">
    <property type="entry name" value="KH_dom-like_a/b"/>
</dbReference>
<dbReference type="HAMAP" id="MF_01309_B">
    <property type="entry name" value="Ribosomal_uS3_B"/>
    <property type="match status" value="1"/>
</dbReference>
<evidence type="ECO:0000256" key="1">
    <source>
        <dbReference type="ARBA" id="ARBA00010761"/>
    </source>
</evidence>
<dbReference type="PROSITE" id="PS00548">
    <property type="entry name" value="RIBOSOMAL_S3"/>
    <property type="match status" value="1"/>
</dbReference>
<evidence type="ECO:0000256" key="3">
    <source>
        <dbReference type="ARBA" id="ARBA00022980"/>
    </source>
</evidence>
<name>A0A088QD44_9ASTR</name>
<gene>
    <name evidence="6 10" type="primary">rps3</name>
</gene>
<proteinExistence type="inferred from homology"/>
<geneLocation type="chloroplast" evidence="10"/>
<dbReference type="InterPro" id="IPR001351">
    <property type="entry name" value="Ribosomal_uS3_C"/>
</dbReference>
<keyword evidence="3 6" id="KW-0689">Ribosomal protein</keyword>
<dbReference type="GO" id="GO:0006412">
    <property type="term" value="P:translation"/>
    <property type="evidence" value="ECO:0007669"/>
    <property type="project" value="UniProtKB-UniRule"/>
</dbReference>
<keyword evidence="8 10" id="KW-0150">Chloroplast</keyword>
<dbReference type="SUPFAM" id="SSF54814">
    <property type="entry name" value="Prokaryotic type KH domain (KH-domain type II)"/>
    <property type="match status" value="1"/>
</dbReference>
<dbReference type="Pfam" id="PF00189">
    <property type="entry name" value="Ribosomal_S3_C"/>
    <property type="match status" value="1"/>
</dbReference>